<reference evidence="1" key="1">
    <citation type="submission" date="2013-11" db="EMBL/GenBank/DDBJ databases">
        <title>Draft genome sequence and annotation of the entomopathogenic bacteria, Xenorhabdus cabanillasi strain JM26 and Xenorhabdus szentirmai strain DSM 16338.</title>
        <authorList>
            <person name="Gualtieri M."/>
            <person name="Ogier J.C."/>
            <person name="Pages S."/>
            <person name="Givaudan A."/>
            <person name="Gaudriault S."/>
        </authorList>
    </citation>
    <scope>NUCLEOTIDE SEQUENCE [LARGE SCALE GENOMIC DNA]</scope>
    <source>
        <strain evidence="1">DSM 16338</strain>
    </source>
</reference>
<dbReference type="Pfam" id="PF02413">
    <property type="entry name" value="Caudo_TAP"/>
    <property type="match status" value="1"/>
</dbReference>
<dbReference type="EMBL" id="CBXF010000092">
    <property type="protein sequence ID" value="CDL83584.1"/>
    <property type="molecule type" value="Genomic_DNA"/>
</dbReference>
<dbReference type="PANTHER" id="PTHR34413:SF2">
    <property type="entry name" value="PROPHAGE TAIL FIBER ASSEMBLY PROTEIN HOMOLOG TFAE-RELATED"/>
    <property type="match status" value="1"/>
</dbReference>
<gene>
    <name evidence="1" type="ORF">XSR1_330009</name>
</gene>
<dbReference type="RefSeq" id="WP_038239033.1">
    <property type="nucleotide sequence ID" value="NZ_CAWLWS010000092.1"/>
</dbReference>
<keyword evidence="2" id="KW-1185">Reference proteome</keyword>
<dbReference type="Proteomes" id="UP000019202">
    <property type="component" value="Unassembled WGS sequence"/>
</dbReference>
<comment type="caution">
    <text evidence="1">The sequence shown here is derived from an EMBL/GenBank/DDBJ whole genome shotgun (WGS) entry which is preliminary data.</text>
</comment>
<dbReference type="AlphaFoldDB" id="W1IYQ7"/>
<dbReference type="InterPro" id="IPR051220">
    <property type="entry name" value="TFA_Chaperone"/>
</dbReference>
<dbReference type="InterPro" id="IPR003458">
    <property type="entry name" value="Phage_T4_Gp38_tail_assem"/>
</dbReference>
<accession>W1IYQ7</accession>
<evidence type="ECO:0000313" key="1">
    <source>
        <dbReference type="EMBL" id="CDL83584.1"/>
    </source>
</evidence>
<sequence>MMKYKYSDNEFYPYALKQDYIKSGIWPDDGIDVDETVFKEYTTPQSDKIRVMGNDGMPAWDDIPPSPPPTLHELQQHAEHKKQYLMSEASNAIAPLQYAVDLKMATNEEQSTLMEWKKYYVLLNRIDCSKTPNIDWPEAPK</sequence>
<protein>
    <submittedName>
        <fullName evidence="1">Tail fiber assembly protein</fullName>
    </submittedName>
</protein>
<dbReference type="STRING" id="1427518.XSR1_330009"/>
<evidence type="ECO:0000313" key="2">
    <source>
        <dbReference type="Proteomes" id="UP000019202"/>
    </source>
</evidence>
<dbReference type="PANTHER" id="PTHR34413">
    <property type="entry name" value="PROPHAGE TAIL FIBER ASSEMBLY PROTEIN HOMOLOG TFAE-RELATED-RELATED"/>
    <property type="match status" value="1"/>
</dbReference>
<organism evidence="1 2">
    <name type="scientific">Xenorhabdus szentirmaii DSM 16338</name>
    <dbReference type="NCBI Taxonomy" id="1427518"/>
    <lineage>
        <taxon>Bacteria</taxon>
        <taxon>Pseudomonadati</taxon>
        <taxon>Pseudomonadota</taxon>
        <taxon>Gammaproteobacteria</taxon>
        <taxon>Enterobacterales</taxon>
        <taxon>Morganellaceae</taxon>
        <taxon>Xenorhabdus</taxon>
    </lineage>
</organism>
<proteinExistence type="predicted"/>
<name>W1IYQ7_9GAMM</name>